<evidence type="ECO:0000256" key="2">
    <source>
        <dbReference type="ARBA" id="ARBA00022801"/>
    </source>
</evidence>
<dbReference type="Gene3D" id="3.10.129.10">
    <property type="entry name" value="Hotdog Thioesterase"/>
    <property type="match status" value="1"/>
</dbReference>
<dbReference type="GO" id="GO:0006637">
    <property type="term" value="P:acyl-CoA metabolic process"/>
    <property type="evidence" value="ECO:0007669"/>
    <property type="project" value="TreeGrafter"/>
</dbReference>
<sequence>MRASETIKHVELVQMEICKFVQPHFVGQLLELQAKVIYVDQKKGLAYVQVESKSVDLINAKQREHFVGDEKNILNLTYKIDKKKIRAKQIMPSSYDESLLYLQGKRTIDAM</sequence>
<reference evidence="3" key="1">
    <citation type="submission" date="2021-01" db="EMBL/GenBank/DDBJ databases">
        <authorList>
            <person name="Corre E."/>
            <person name="Pelletier E."/>
            <person name="Niang G."/>
            <person name="Scheremetjew M."/>
            <person name="Finn R."/>
            <person name="Kale V."/>
            <person name="Holt S."/>
            <person name="Cochrane G."/>
            <person name="Meng A."/>
            <person name="Brown T."/>
            <person name="Cohen L."/>
        </authorList>
    </citation>
    <scope>NUCLEOTIDE SEQUENCE</scope>
    <source>
        <strain evidence="3">Fehren 1</strain>
    </source>
</reference>
<organism evidence="3">
    <name type="scientific">Favella ehrenbergii</name>
    <dbReference type="NCBI Taxonomy" id="182087"/>
    <lineage>
        <taxon>Eukaryota</taxon>
        <taxon>Sar</taxon>
        <taxon>Alveolata</taxon>
        <taxon>Ciliophora</taxon>
        <taxon>Intramacronucleata</taxon>
        <taxon>Spirotrichea</taxon>
        <taxon>Choreotrichia</taxon>
        <taxon>Tintinnida</taxon>
        <taxon>Xystonellidae</taxon>
        <taxon>Favella</taxon>
    </lineage>
</organism>
<gene>
    <name evidence="3" type="ORF">FEHR0123_LOCUS10790</name>
</gene>
<comment type="similarity">
    <text evidence="1">Belongs to the acyl coenzyme A hydrolase family.</text>
</comment>
<dbReference type="GO" id="GO:0047617">
    <property type="term" value="F:fatty acyl-CoA hydrolase activity"/>
    <property type="evidence" value="ECO:0007669"/>
    <property type="project" value="TreeGrafter"/>
</dbReference>
<dbReference type="PANTHER" id="PTHR12655">
    <property type="entry name" value="ACYL-COA THIOESTERASE"/>
    <property type="match status" value="1"/>
</dbReference>
<dbReference type="AlphaFoldDB" id="A0A7S3I7F8"/>
<name>A0A7S3I7F8_9SPIT</name>
<evidence type="ECO:0000313" key="3">
    <source>
        <dbReference type="EMBL" id="CAE0315860.1"/>
    </source>
</evidence>
<accession>A0A7S3I7F8</accession>
<keyword evidence="2" id="KW-0378">Hydrolase</keyword>
<dbReference type="EMBL" id="HBIE01035591">
    <property type="protein sequence ID" value="CAE0315860.1"/>
    <property type="molecule type" value="Transcribed_RNA"/>
</dbReference>
<proteinExistence type="inferred from homology"/>
<protein>
    <submittedName>
        <fullName evidence="3">Uncharacterized protein</fullName>
    </submittedName>
</protein>
<evidence type="ECO:0000256" key="1">
    <source>
        <dbReference type="ARBA" id="ARBA00010458"/>
    </source>
</evidence>
<dbReference type="PANTHER" id="PTHR12655:SF0">
    <property type="entry name" value="ACYL-COENZYME A THIOESTERASE 9, MITOCHONDRIAL"/>
    <property type="match status" value="1"/>
</dbReference>